<sequence length="270" mass="31665">MYLPYNSQRVGNSLSAKYLDKAKPEETCSRKMKSDEEYEYVYGIVTTDTMCSNGYGITRTYTSKFHISIQAGLRNSLEINRQPHSRFHYSNEEGKNINIAENKGPESRDQIIVSRRLYYITMSIHEYFDRTYTEWSNIARSDKGKRGEKAQHLFDRYKKEVKNCFCWNVTMEYIINVMESNLSLPNFLCNVCLRLFNSECGLLLHCKTISKYNKPTEYIDILPSQTIKEFQEIFSVFSIFYGFIHSFQAKRGLAMIWFHVLTTSLSELCV</sequence>
<accession>A0A8H3LBA2</accession>
<name>A0A8H3LBA2_9GLOM</name>
<evidence type="ECO:0008006" key="3">
    <source>
        <dbReference type="Google" id="ProtNLM"/>
    </source>
</evidence>
<gene>
    <name evidence="1" type="ORF">RCL2_001236800</name>
</gene>
<evidence type="ECO:0000313" key="1">
    <source>
        <dbReference type="EMBL" id="GES85283.1"/>
    </source>
</evidence>
<reference evidence="1" key="1">
    <citation type="submission" date="2019-10" db="EMBL/GenBank/DDBJ databases">
        <title>Conservation and host-specific expression of non-tandemly repeated heterogenous ribosome RNA gene in arbuscular mycorrhizal fungi.</title>
        <authorList>
            <person name="Maeda T."/>
            <person name="Kobayashi Y."/>
            <person name="Nakagawa T."/>
            <person name="Ezawa T."/>
            <person name="Yamaguchi K."/>
            <person name="Bino T."/>
            <person name="Nishimoto Y."/>
            <person name="Shigenobu S."/>
            <person name="Kawaguchi M."/>
        </authorList>
    </citation>
    <scope>NUCLEOTIDE SEQUENCE</scope>
    <source>
        <strain evidence="1">HR1</strain>
    </source>
</reference>
<proteinExistence type="predicted"/>
<dbReference type="Proteomes" id="UP000615446">
    <property type="component" value="Unassembled WGS sequence"/>
</dbReference>
<evidence type="ECO:0000313" key="2">
    <source>
        <dbReference type="Proteomes" id="UP000615446"/>
    </source>
</evidence>
<dbReference type="EMBL" id="BLAL01000090">
    <property type="protein sequence ID" value="GES85283.1"/>
    <property type="molecule type" value="Genomic_DNA"/>
</dbReference>
<protein>
    <recommendedName>
        <fullName evidence="3">C2H2-type domain-containing protein</fullName>
    </recommendedName>
</protein>
<comment type="caution">
    <text evidence="1">The sequence shown here is derived from an EMBL/GenBank/DDBJ whole genome shotgun (WGS) entry which is preliminary data.</text>
</comment>
<organism evidence="1 2">
    <name type="scientific">Rhizophagus clarus</name>
    <dbReference type="NCBI Taxonomy" id="94130"/>
    <lineage>
        <taxon>Eukaryota</taxon>
        <taxon>Fungi</taxon>
        <taxon>Fungi incertae sedis</taxon>
        <taxon>Mucoromycota</taxon>
        <taxon>Glomeromycotina</taxon>
        <taxon>Glomeromycetes</taxon>
        <taxon>Glomerales</taxon>
        <taxon>Glomeraceae</taxon>
        <taxon>Rhizophagus</taxon>
    </lineage>
</organism>
<dbReference type="AlphaFoldDB" id="A0A8H3LBA2"/>